<sequence length="477" mass="50193">MADFATPDLCIIGGGTAGLAAAEAARARGASVILIERAALGGEGLYSGGAAARALSASAARAHAMRTAAPFGVADAEAKVSFRQVHDHVQSVVARLSPEATAERLAALGVDIVAAEGAFLDSRTLKAGERLVRATTFLIATGSRTLVPDIAGLADVPFFTTETIFDNTRKLSHLVIVGEGHAALELAQAYRRLGSDVTVLSPAAALPDADPELSDLALRRLREEGVAIIEHAGISVQARSQGIGVVVRTGEREDRLDASHILVAGKRLPNLDGLGLEKARIRRDKADATRLELTPALRTSNPRVFAIGDAAGGRQFGHAASEQARLVVDHAVFGLPGAYHPEAIPLVAFTDPEIAEVGMTEAAAKARLKTRYRILRASFTESHRARADRCAHGLVKLVIASDGRILGAGIVGPGAGELIALFALAMAGKLSARDLATFVAPYPTYAEIANRLGRAYIKDDKPSPWLRRRAAFKRLLP</sequence>
<dbReference type="EMBL" id="CP041690">
    <property type="protein sequence ID" value="QEE19165.1"/>
    <property type="molecule type" value="Genomic_DNA"/>
</dbReference>
<dbReference type="AlphaFoldDB" id="A0A5B9DJU2"/>
<protein>
    <submittedName>
        <fullName evidence="6">NAD(P)/FAD-dependent oxidoreductase</fullName>
    </submittedName>
</protein>
<evidence type="ECO:0000256" key="1">
    <source>
        <dbReference type="ARBA" id="ARBA00007532"/>
    </source>
</evidence>
<dbReference type="PIRSF" id="PIRSF000350">
    <property type="entry name" value="Mercury_reductase_MerA"/>
    <property type="match status" value="1"/>
</dbReference>
<dbReference type="Proteomes" id="UP000321062">
    <property type="component" value="Chromosome"/>
</dbReference>
<organism evidence="6 7">
    <name type="scientific">Paradevosia tibetensis</name>
    <dbReference type="NCBI Taxonomy" id="1447062"/>
    <lineage>
        <taxon>Bacteria</taxon>
        <taxon>Pseudomonadati</taxon>
        <taxon>Pseudomonadota</taxon>
        <taxon>Alphaproteobacteria</taxon>
        <taxon>Hyphomicrobiales</taxon>
        <taxon>Devosiaceae</taxon>
        <taxon>Paradevosia</taxon>
    </lineage>
</organism>
<gene>
    <name evidence="6" type="ORF">FNA67_02785</name>
</gene>
<comment type="similarity">
    <text evidence="1">Belongs to the class-I pyridine nucleotide-disulfide oxidoreductase family.</text>
</comment>
<dbReference type="Pfam" id="PF07992">
    <property type="entry name" value="Pyr_redox_2"/>
    <property type="match status" value="1"/>
</dbReference>
<accession>A0A5B9DJU2</accession>
<dbReference type="InterPro" id="IPR001100">
    <property type="entry name" value="Pyr_nuc-diS_OxRdtase"/>
</dbReference>
<dbReference type="PANTHER" id="PTHR43014:SF4">
    <property type="entry name" value="PYRIDINE NUCLEOTIDE-DISULFIDE OXIDOREDUCTASE RCLA-RELATED"/>
    <property type="match status" value="1"/>
</dbReference>
<reference evidence="6 7" key="1">
    <citation type="journal article" date="2015" name="Int. J. Syst. Evol. Microbiol.">
        <title>Youhaiella tibetensis gen. nov., sp. nov., isolated from subsurface sediment.</title>
        <authorList>
            <person name="Wang Y.X."/>
            <person name="Huang F.Q."/>
            <person name="Nogi Y."/>
            <person name="Pang S.J."/>
            <person name="Wang P.K."/>
            <person name="Lv J."/>
        </authorList>
    </citation>
    <scope>NUCLEOTIDE SEQUENCE [LARGE SCALE GENOMIC DNA]</scope>
    <source>
        <strain evidence="7">fig4</strain>
    </source>
</reference>
<evidence type="ECO:0000256" key="4">
    <source>
        <dbReference type="ARBA" id="ARBA00023002"/>
    </source>
</evidence>
<dbReference type="OrthoDB" id="9761158at2"/>
<dbReference type="KEGG" id="yti:FNA67_02785"/>
<name>A0A5B9DJU2_9HYPH</name>
<keyword evidence="5" id="KW-0520">NAD</keyword>
<feature type="binding site" evidence="5">
    <location>
        <position position="117"/>
    </location>
    <ligand>
        <name>FAD</name>
        <dbReference type="ChEBI" id="CHEBI:57692"/>
    </ligand>
</feature>
<evidence type="ECO:0000256" key="3">
    <source>
        <dbReference type="ARBA" id="ARBA00022827"/>
    </source>
</evidence>
<dbReference type="InterPro" id="IPR016156">
    <property type="entry name" value="FAD/NAD-linked_Rdtase_dimer_sf"/>
</dbReference>
<keyword evidence="3 5" id="KW-0274">FAD</keyword>
<keyword evidence="4" id="KW-0560">Oxidoreductase</keyword>
<evidence type="ECO:0000256" key="5">
    <source>
        <dbReference type="PIRSR" id="PIRSR000350-3"/>
    </source>
</evidence>
<proteinExistence type="inferred from homology"/>
<dbReference type="SUPFAM" id="SSF55424">
    <property type="entry name" value="FAD/NAD-linked reductases, dimerisation (C-terminal) domain"/>
    <property type="match status" value="1"/>
</dbReference>
<dbReference type="PRINTS" id="PR00368">
    <property type="entry name" value="FADPNR"/>
</dbReference>
<feature type="binding site" evidence="5">
    <location>
        <begin position="141"/>
        <end position="143"/>
    </location>
    <ligand>
        <name>FAD</name>
        <dbReference type="ChEBI" id="CHEBI:57692"/>
    </ligand>
</feature>
<evidence type="ECO:0000256" key="2">
    <source>
        <dbReference type="ARBA" id="ARBA00022630"/>
    </source>
</evidence>
<dbReference type="PANTHER" id="PTHR43014">
    <property type="entry name" value="MERCURIC REDUCTASE"/>
    <property type="match status" value="1"/>
</dbReference>
<dbReference type="GO" id="GO:0003955">
    <property type="term" value="F:NAD(P)H dehydrogenase (quinone) activity"/>
    <property type="evidence" value="ECO:0007669"/>
    <property type="project" value="TreeGrafter"/>
</dbReference>
<dbReference type="Gene3D" id="3.30.390.30">
    <property type="match status" value="1"/>
</dbReference>
<dbReference type="PRINTS" id="PR00411">
    <property type="entry name" value="PNDRDTASEI"/>
</dbReference>
<feature type="binding site" evidence="5">
    <location>
        <position position="309"/>
    </location>
    <ligand>
        <name>FAD</name>
        <dbReference type="ChEBI" id="CHEBI:57692"/>
    </ligand>
</feature>
<feature type="binding site" evidence="5">
    <location>
        <begin position="178"/>
        <end position="185"/>
    </location>
    <ligand>
        <name>NAD(+)</name>
        <dbReference type="ChEBI" id="CHEBI:57540"/>
    </ligand>
</feature>
<keyword evidence="5" id="KW-0547">Nucleotide-binding</keyword>
<comment type="cofactor">
    <cofactor evidence="5">
        <name>FAD</name>
        <dbReference type="ChEBI" id="CHEBI:57692"/>
    </cofactor>
    <text evidence="5">Binds 1 FAD per subunit.</text>
</comment>
<dbReference type="InterPro" id="IPR036188">
    <property type="entry name" value="FAD/NAD-bd_sf"/>
</dbReference>
<keyword evidence="7" id="KW-1185">Reference proteome</keyword>
<keyword evidence="2" id="KW-0285">Flavoprotein</keyword>
<dbReference type="SUPFAM" id="SSF51905">
    <property type="entry name" value="FAD/NAD(P)-binding domain"/>
    <property type="match status" value="1"/>
</dbReference>
<evidence type="ECO:0000313" key="7">
    <source>
        <dbReference type="Proteomes" id="UP000321062"/>
    </source>
</evidence>
<dbReference type="Gene3D" id="3.50.50.60">
    <property type="entry name" value="FAD/NAD(P)-binding domain"/>
    <property type="match status" value="2"/>
</dbReference>
<dbReference type="InterPro" id="IPR004099">
    <property type="entry name" value="Pyr_nucl-diS_OxRdtase_dimer"/>
</dbReference>
<dbReference type="FunFam" id="3.30.390.30:FF:000001">
    <property type="entry name" value="Dihydrolipoyl dehydrogenase"/>
    <property type="match status" value="1"/>
</dbReference>
<dbReference type="GO" id="GO:0050660">
    <property type="term" value="F:flavin adenine dinucleotide binding"/>
    <property type="evidence" value="ECO:0007669"/>
    <property type="project" value="TreeGrafter"/>
</dbReference>
<dbReference type="InterPro" id="IPR023753">
    <property type="entry name" value="FAD/NAD-binding_dom"/>
</dbReference>
<evidence type="ECO:0000313" key="6">
    <source>
        <dbReference type="EMBL" id="QEE19165.1"/>
    </source>
</evidence>
<dbReference type="RefSeq" id="WP_147654981.1">
    <property type="nucleotide sequence ID" value="NZ_BMFM01000001.1"/>
</dbReference>
<dbReference type="Pfam" id="PF02852">
    <property type="entry name" value="Pyr_redox_dim"/>
    <property type="match status" value="1"/>
</dbReference>